<accession>A0A4Z2E8H4</accession>
<reference evidence="2 3" key="1">
    <citation type="submission" date="2019-03" db="EMBL/GenBank/DDBJ databases">
        <title>First draft genome of Liparis tanakae, snailfish: a comprehensive survey of snailfish specific genes.</title>
        <authorList>
            <person name="Kim W."/>
            <person name="Song I."/>
            <person name="Jeong J.-H."/>
            <person name="Kim D."/>
            <person name="Kim S."/>
            <person name="Ryu S."/>
            <person name="Song J.Y."/>
            <person name="Lee S.K."/>
        </authorList>
    </citation>
    <scope>NUCLEOTIDE SEQUENCE [LARGE SCALE GENOMIC DNA]</scope>
    <source>
        <tissue evidence="2">Muscle</tissue>
    </source>
</reference>
<feature type="region of interest" description="Disordered" evidence="1">
    <location>
        <begin position="1"/>
        <end position="83"/>
    </location>
</feature>
<keyword evidence="3" id="KW-1185">Reference proteome</keyword>
<name>A0A4Z2E8H4_9TELE</name>
<evidence type="ECO:0000313" key="3">
    <source>
        <dbReference type="Proteomes" id="UP000314294"/>
    </source>
</evidence>
<gene>
    <name evidence="2" type="ORF">EYF80_065271</name>
</gene>
<sequence>MFQDFVTRRGEEVERKWRRSGEEVERKWRGSGGGQKNTGLHPGDKVLVQHVEPISSETSEHQVRKSTSPAEQEQAGPETGCPRVLYGGLLGGPRFC</sequence>
<protein>
    <submittedName>
        <fullName evidence="2">Uncharacterized protein</fullName>
    </submittedName>
</protein>
<evidence type="ECO:0000313" key="2">
    <source>
        <dbReference type="EMBL" id="TNN24602.1"/>
    </source>
</evidence>
<dbReference type="EMBL" id="SRLO01014878">
    <property type="protein sequence ID" value="TNN24602.1"/>
    <property type="molecule type" value="Genomic_DNA"/>
</dbReference>
<evidence type="ECO:0000256" key="1">
    <source>
        <dbReference type="SAM" id="MobiDB-lite"/>
    </source>
</evidence>
<proteinExistence type="predicted"/>
<dbReference type="Proteomes" id="UP000314294">
    <property type="component" value="Unassembled WGS sequence"/>
</dbReference>
<dbReference type="AlphaFoldDB" id="A0A4Z2E8H4"/>
<comment type="caution">
    <text evidence="2">The sequence shown here is derived from an EMBL/GenBank/DDBJ whole genome shotgun (WGS) entry which is preliminary data.</text>
</comment>
<feature type="compositionally biased region" description="Basic and acidic residues" evidence="1">
    <location>
        <begin position="1"/>
        <end position="28"/>
    </location>
</feature>
<organism evidence="2 3">
    <name type="scientific">Liparis tanakae</name>
    <name type="common">Tanaka's snailfish</name>
    <dbReference type="NCBI Taxonomy" id="230148"/>
    <lineage>
        <taxon>Eukaryota</taxon>
        <taxon>Metazoa</taxon>
        <taxon>Chordata</taxon>
        <taxon>Craniata</taxon>
        <taxon>Vertebrata</taxon>
        <taxon>Euteleostomi</taxon>
        <taxon>Actinopterygii</taxon>
        <taxon>Neopterygii</taxon>
        <taxon>Teleostei</taxon>
        <taxon>Neoteleostei</taxon>
        <taxon>Acanthomorphata</taxon>
        <taxon>Eupercaria</taxon>
        <taxon>Perciformes</taxon>
        <taxon>Cottioidei</taxon>
        <taxon>Cottales</taxon>
        <taxon>Liparidae</taxon>
        <taxon>Liparis</taxon>
    </lineage>
</organism>